<evidence type="ECO:0000256" key="1">
    <source>
        <dbReference type="ARBA" id="ARBA00022801"/>
    </source>
</evidence>
<dbReference type="InterPro" id="IPR029058">
    <property type="entry name" value="AB_hydrolase_fold"/>
</dbReference>
<evidence type="ECO:0000313" key="4">
    <source>
        <dbReference type="EMBL" id="CAJ1398928.1"/>
    </source>
</evidence>
<sequence>MAHSRLLLSSGLQMHVVQLPAVGEARGTVLCLHGFPDTWFGWRHQMPAFSQRGWHVVVPDLRGYGETEVPKESPAQYQMKELCEDLLGLLEALLLRRVVVLGHDWGGSLAWTFALQFPQRVTAVGAVCTPFFPNNPAKNPWHSMREKPGRFDYQMWFQNAEAEAELSEDPEYTVKCIIRGTGEKEASTFNEAFASPTERGGLLKGLPPKELCPRSEILSEEELRYYAAQFRRSGFFGGLSWYRNVERNWQWMRSTAGQKIQQAAFILTAGRDPTLRASMVDSLKMKDWVPRLRHVHIEDAGHWVLQEAPKEATTLICEWLDHLPSESATMARL</sequence>
<dbReference type="Gene3D" id="3.40.50.1820">
    <property type="entry name" value="alpha/beta hydrolase"/>
    <property type="match status" value="1"/>
</dbReference>
<comment type="caution">
    <text evidence="4">The sequence shown here is derived from an EMBL/GenBank/DDBJ whole genome shotgun (WGS) entry which is preliminary data.</text>
</comment>
<keyword evidence="1" id="KW-0378">Hydrolase</keyword>
<proteinExistence type="inferred from homology"/>
<evidence type="ECO:0000256" key="2">
    <source>
        <dbReference type="ARBA" id="ARBA00038334"/>
    </source>
</evidence>
<dbReference type="EMBL" id="CAUJNA010003316">
    <property type="protein sequence ID" value="CAJ1398928.1"/>
    <property type="molecule type" value="Genomic_DNA"/>
</dbReference>
<dbReference type="Pfam" id="PF00561">
    <property type="entry name" value="Abhydrolase_1"/>
    <property type="match status" value="1"/>
</dbReference>
<evidence type="ECO:0000259" key="3">
    <source>
        <dbReference type="Pfam" id="PF00561"/>
    </source>
</evidence>
<dbReference type="GO" id="GO:0016787">
    <property type="term" value="F:hydrolase activity"/>
    <property type="evidence" value="ECO:0007669"/>
    <property type="project" value="UniProtKB-KW"/>
</dbReference>
<keyword evidence="5" id="KW-1185">Reference proteome</keyword>
<feature type="domain" description="AB hydrolase-1" evidence="3">
    <location>
        <begin position="28"/>
        <end position="142"/>
    </location>
</feature>
<dbReference type="SUPFAM" id="SSF53474">
    <property type="entry name" value="alpha/beta-Hydrolases"/>
    <property type="match status" value="1"/>
</dbReference>
<dbReference type="PRINTS" id="PR00412">
    <property type="entry name" value="EPOXHYDRLASE"/>
</dbReference>
<protein>
    <recommendedName>
        <fullName evidence="3">AB hydrolase-1 domain-containing protein</fullName>
    </recommendedName>
</protein>
<dbReference type="PRINTS" id="PR00111">
    <property type="entry name" value="ABHYDROLASE"/>
</dbReference>
<gene>
    <name evidence="4" type="ORF">EVOR1521_LOCUS22576</name>
</gene>
<dbReference type="Proteomes" id="UP001178507">
    <property type="component" value="Unassembled WGS sequence"/>
</dbReference>
<comment type="similarity">
    <text evidence="2">Belongs to the AB hydrolase superfamily. Epoxide hydrolase family.</text>
</comment>
<organism evidence="4 5">
    <name type="scientific">Effrenium voratum</name>
    <dbReference type="NCBI Taxonomy" id="2562239"/>
    <lineage>
        <taxon>Eukaryota</taxon>
        <taxon>Sar</taxon>
        <taxon>Alveolata</taxon>
        <taxon>Dinophyceae</taxon>
        <taxon>Suessiales</taxon>
        <taxon>Symbiodiniaceae</taxon>
        <taxon>Effrenium</taxon>
    </lineage>
</organism>
<dbReference type="InterPro" id="IPR000073">
    <property type="entry name" value="AB_hydrolase_1"/>
</dbReference>
<evidence type="ECO:0000313" key="5">
    <source>
        <dbReference type="Proteomes" id="UP001178507"/>
    </source>
</evidence>
<reference evidence="4" key="1">
    <citation type="submission" date="2023-08" db="EMBL/GenBank/DDBJ databases">
        <authorList>
            <person name="Chen Y."/>
            <person name="Shah S."/>
            <person name="Dougan E. K."/>
            <person name="Thang M."/>
            <person name="Chan C."/>
        </authorList>
    </citation>
    <scope>NUCLEOTIDE SEQUENCE</scope>
</reference>
<accession>A0AA36J3I1</accession>
<dbReference type="AlphaFoldDB" id="A0AA36J3I1"/>
<name>A0AA36J3I1_9DINO</name>
<dbReference type="PANTHER" id="PTHR43329">
    <property type="entry name" value="EPOXIDE HYDROLASE"/>
    <property type="match status" value="1"/>
</dbReference>
<dbReference type="InterPro" id="IPR000639">
    <property type="entry name" value="Epox_hydrolase-like"/>
</dbReference>